<proteinExistence type="predicted"/>
<organism evidence="2">
    <name type="scientific">Echinococcus granulosus</name>
    <name type="common">Hydatid tapeworm</name>
    <dbReference type="NCBI Taxonomy" id="6210"/>
    <lineage>
        <taxon>Eukaryota</taxon>
        <taxon>Metazoa</taxon>
        <taxon>Spiralia</taxon>
        <taxon>Lophotrochozoa</taxon>
        <taxon>Platyhelminthes</taxon>
        <taxon>Cestoda</taxon>
        <taxon>Eucestoda</taxon>
        <taxon>Cyclophyllidea</taxon>
        <taxon>Taeniidae</taxon>
        <taxon>Echinococcus</taxon>
        <taxon>Echinococcus granulosus group</taxon>
    </lineage>
</organism>
<dbReference type="InterPro" id="IPR049813">
    <property type="entry name" value="Elp-1-like_TD"/>
</dbReference>
<dbReference type="EMBL" id="LK028596">
    <property type="protein sequence ID" value="CDS24006.1"/>
    <property type="molecule type" value="Genomic_DNA"/>
</dbReference>
<dbReference type="AlphaFoldDB" id="A0A068WZR6"/>
<name>A0A068WZR6_ECHGR</name>
<accession>A0A068WZR6</accession>
<evidence type="ECO:0000256" key="1">
    <source>
        <dbReference type="SAM" id="MobiDB-lite"/>
    </source>
</evidence>
<protein>
    <submittedName>
        <fullName evidence="2 4">Echinoderm microtubule associated protein</fullName>
    </submittedName>
</protein>
<reference evidence="2" key="2">
    <citation type="submission" date="2014-06" db="EMBL/GenBank/DDBJ databases">
        <authorList>
            <person name="Aslett M."/>
        </authorList>
    </citation>
    <scope>NUCLEOTIDE SEQUENCE</scope>
</reference>
<feature type="compositionally biased region" description="Low complexity" evidence="1">
    <location>
        <begin position="120"/>
        <end position="134"/>
    </location>
</feature>
<evidence type="ECO:0000313" key="4">
    <source>
        <dbReference type="WBParaSite" id="EgrG_000144600"/>
    </source>
</evidence>
<feature type="compositionally biased region" description="Polar residues" evidence="1">
    <location>
        <begin position="100"/>
        <end position="119"/>
    </location>
</feature>
<dbReference type="OrthoDB" id="6269842at2759"/>
<evidence type="ECO:0000313" key="3">
    <source>
        <dbReference type="Proteomes" id="UP000492820"/>
    </source>
</evidence>
<dbReference type="WBParaSite" id="EgrG_000144600">
    <property type="protein sequence ID" value="EgrG_000144600"/>
    <property type="gene ID" value="EgrG_000144600"/>
</dbReference>
<feature type="region of interest" description="Disordered" evidence="1">
    <location>
        <begin position="57"/>
        <end position="159"/>
    </location>
</feature>
<dbReference type="CDD" id="cd21931">
    <property type="entry name" value="TD_EMAP-like"/>
    <property type="match status" value="1"/>
</dbReference>
<dbReference type="Proteomes" id="UP000492820">
    <property type="component" value="Unassembled WGS sequence"/>
</dbReference>
<evidence type="ECO:0000313" key="2">
    <source>
        <dbReference type="EMBL" id="CDS24006.1"/>
    </source>
</evidence>
<reference evidence="4" key="3">
    <citation type="submission" date="2020-10" db="UniProtKB">
        <authorList>
            <consortium name="WormBaseParasite"/>
        </authorList>
    </citation>
    <scope>IDENTIFICATION</scope>
</reference>
<gene>
    <name evidence="2" type="ORF">EgrG_000144600</name>
</gene>
<sequence length="238" mass="25278">MSNGTVGLDGLMTTEKDELLERMAYLEKQTTDLAEELICLKSALADCLRRVQLLESSRGTHSPMSSHVAPRTASESRASRAPTAAMAGRQSRHTPWMPSTHATSSSRRPPSQISARSTNLASPSSTAPPALPASKVSGSTGSVVRPLTAASKGGPPRTKFMEHDLRASFLSSASPTNPASSTHFHALLRRLASHSSQLDAAEFGHKSLDLALASRHRVLLWCGVLENNSLSSVDGDGE</sequence>
<reference evidence="2 3" key="1">
    <citation type="journal article" date="2013" name="Nature">
        <title>The genomes of four tapeworm species reveal adaptations to parasitism.</title>
        <authorList>
            <person name="Tsai I.J."/>
            <person name="Zarowiecki M."/>
            <person name="Holroyd N."/>
            <person name="Garciarrubio A."/>
            <person name="Sanchez-Flores A."/>
            <person name="Brooks K.L."/>
            <person name="Tracey A."/>
            <person name="Bobes R.J."/>
            <person name="Fragoso G."/>
            <person name="Sciutto E."/>
            <person name="Aslett M."/>
            <person name="Beasley H."/>
            <person name="Bennett H.M."/>
            <person name="Cai J."/>
            <person name="Camicia F."/>
            <person name="Clark R."/>
            <person name="Cucher M."/>
            <person name="De Silva N."/>
            <person name="Day T.A."/>
            <person name="Deplazes P."/>
            <person name="Estrada K."/>
            <person name="Fernandez C."/>
            <person name="Holland P.W."/>
            <person name="Hou J."/>
            <person name="Hu S."/>
            <person name="Huckvale T."/>
            <person name="Hung S.S."/>
            <person name="Kamenetzky L."/>
            <person name="Keane J.A."/>
            <person name="Kiss F."/>
            <person name="Koziol U."/>
            <person name="Lambert O."/>
            <person name="Liu K."/>
            <person name="Luo X."/>
            <person name="Luo Y."/>
            <person name="Macchiaroli N."/>
            <person name="Nichol S."/>
            <person name="Paps J."/>
            <person name="Parkinson J."/>
            <person name="Pouchkina-Stantcheva N."/>
            <person name="Riddiford N."/>
            <person name="Rosenzvit M."/>
            <person name="Salinas G."/>
            <person name="Wasmuth J.D."/>
            <person name="Zamanian M."/>
            <person name="Zheng Y."/>
            <person name="Cai X."/>
            <person name="Soberon X."/>
            <person name="Olson P.D."/>
            <person name="Laclette J.P."/>
            <person name="Brehm K."/>
            <person name="Berriman M."/>
            <person name="Garciarrubio A."/>
            <person name="Bobes R.J."/>
            <person name="Fragoso G."/>
            <person name="Sanchez-Flores A."/>
            <person name="Estrada K."/>
            <person name="Cevallos M.A."/>
            <person name="Morett E."/>
            <person name="Gonzalez V."/>
            <person name="Portillo T."/>
            <person name="Ochoa-Leyva A."/>
            <person name="Jose M.V."/>
            <person name="Sciutto E."/>
            <person name="Landa A."/>
            <person name="Jimenez L."/>
            <person name="Valdes V."/>
            <person name="Carrero J.C."/>
            <person name="Larralde C."/>
            <person name="Morales-Montor J."/>
            <person name="Limon-Lason J."/>
            <person name="Soberon X."/>
            <person name="Laclette J.P."/>
        </authorList>
    </citation>
    <scope>NUCLEOTIDE SEQUENCE [LARGE SCALE GENOMIC DNA]</scope>
</reference>